<dbReference type="EMBL" id="JBHTIW010000007">
    <property type="protein sequence ID" value="MFD0920482.1"/>
    <property type="molecule type" value="Genomic_DNA"/>
</dbReference>
<sequence length="224" mass="24876">MLRTVPRWLAGMALISWRYLWQTTPLHRSEERGDETDLPPELPTALVDERSLLADDGCGQLFHRTFSVRIEDPAVDPATLIGTIRDDMNRAVPGEAARVCRNSGEPGRMCTGDEFTVHMPGPWNGPVRVVSCTEDSFRLATLEGHLEAGLIEFRARPEDGVLRFEVEAWARPSSPLVDLLYAKARLAKEMQLNMWVRCCLAAAALAGGRPRGGVTIRTRCVPAR</sequence>
<proteinExistence type="predicted"/>
<keyword evidence="3" id="KW-1185">Reference proteome</keyword>
<dbReference type="RefSeq" id="WP_263248064.1">
    <property type="nucleotide sequence ID" value="NZ_BAABLT010000005.1"/>
</dbReference>
<organism evidence="2 3">
    <name type="scientific">Saccharopolyspora rosea</name>
    <dbReference type="NCBI Taxonomy" id="524884"/>
    <lineage>
        <taxon>Bacteria</taxon>
        <taxon>Bacillati</taxon>
        <taxon>Actinomycetota</taxon>
        <taxon>Actinomycetes</taxon>
        <taxon>Pseudonocardiales</taxon>
        <taxon>Pseudonocardiaceae</taxon>
        <taxon>Saccharopolyspora</taxon>
    </lineage>
</organism>
<feature type="domain" description="DUF1990" evidence="1">
    <location>
        <begin position="109"/>
        <end position="192"/>
    </location>
</feature>
<comment type="caution">
    <text evidence="2">The sequence shown here is derived from an EMBL/GenBank/DDBJ whole genome shotgun (WGS) entry which is preliminary data.</text>
</comment>
<evidence type="ECO:0000313" key="2">
    <source>
        <dbReference type="EMBL" id="MFD0920482.1"/>
    </source>
</evidence>
<dbReference type="Proteomes" id="UP001597018">
    <property type="component" value="Unassembled WGS sequence"/>
</dbReference>
<protein>
    <submittedName>
        <fullName evidence="2">DUF1990 domain-containing protein</fullName>
    </submittedName>
</protein>
<evidence type="ECO:0000259" key="1">
    <source>
        <dbReference type="Pfam" id="PF09348"/>
    </source>
</evidence>
<name>A0ABW3FRX3_9PSEU</name>
<dbReference type="InterPro" id="IPR018960">
    <property type="entry name" value="DUF1990"/>
</dbReference>
<evidence type="ECO:0000313" key="3">
    <source>
        <dbReference type="Proteomes" id="UP001597018"/>
    </source>
</evidence>
<gene>
    <name evidence="2" type="ORF">ACFQ16_12085</name>
</gene>
<reference evidence="3" key="1">
    <citation type="journal article" date="2019" name="Int. J. Syst. Evol. Microbiol.">
        <title>The Global Catalogue of Microorganisms (GCM) 10K type strain sequencing project: providing services to taxonomists for standard genome sequencing and annotation.</title>
        <authorList>
            <consortium name="The Broad Institute Genomics Platform"/>
            <consortium name="The Broad Institute Genome Sequencing Center for Infectious Disease"/>
            <person name="Wu L."/>
            <person name="Ma J."/>
        </authorList>
    </citation>
    <scope>NUCLEOTIDE SEQUENCE [LARGE SCALE GENOMIC DNA]</scope>
    <source>
        <strain evidence="3">CCUG 56401</strain>
    </source>
</reference>
<dbReference type="Pfam" id="PF09348">
    <property type="entry name" value="DUF1990"/>
    <property type="match status" value="1"/>
</dbReference>
<accession>A0ABW3FRX3</accession>